<feature type="signal peptide" evidence="1">
    <location>
        <begin position="1"/>
        <end position="29"/>
    </location>
</feature>
<evidence type="ECO:0008006" key="4">
    <source>
        <dbReference type="Google" id="ProtNLM"/>
    </source>
</evidence>
<evidence type="ECO:0000256" key="1">
    <source>
        <dbReference type="SAM" id="SignalP"/>
    </source>
</evidence>
<keyword evidence="3" id="KW-1185">Reference proteome</keyword>
<reference evidence="3" key="1">
    <citation type="journal article" date="2019" name="Int. J. Syst. Evol. Microbiol.">
        <title>The Global Catalogue of Microorganisms (GCM) 10K type strain sequencing project: providing services to taxonomists for standard genome sequencing and annotation.</title>
        <authorList>
            <consortium name="The Broad Institute Genomics Platform"/>
            <consortium name="The Broad Institute Genome Sequencing Center for Infectious Disease"/>
            <person name="Wu L."/>
            <person name="Ma J."/>
        </authorList>
    </citation>
    <scope>NUCLEOTIDE SEQUENCE [LARGE SCALE GENOMIC DNA]</scope>
    <source>
        <strain evidence="3">JCM 18542</strain>
    </source>
</reference>
<accession>A0ABP9C7J4</accession>
<comment type="caution">
    <text evidence="2">The sequence shown here is derived from an EMBL/GenBank/DDBJ whole genome shotgun (WGS) entry which is preliminary data.</text>
</comment>
<protein>
    <recommendedName>
        <fullName evidence="4">CHRD domain-containing protein</fullName>
    </recommendedName>
</protein>
<gene>
    <name evidence="2" type="ORF">GCM10023353_03070</name>
</gene>
<evidence type="ECO:0000313" key="2">
    <source>
        <dbReference type="EMBL" id="GAA4804049.1"/>
    </source>
</evidence>
<keyword evidence="1" id="KW-0732">Signal</keyword>
<dbReference type="RefSeq" id="WP_200174540.1">
    <property type="nucleotide sequence ID" value="NZ_BAABKQ010000001.1"/>
</dbReference>
<proteinExistence type="predicted"/>
<feature type="chain" id="PRO_5046061166" description="CHRD domain-containing protein" evidence="1">
    <location>
        <begin position="30"/>
        <end position="177"/>
    </location>
</feature>
<sequence length="177" mass="17283">MSHHTAKAALRCSAAGLLAAGLTVGGVAAAAAETTADAPPPVHLDIDGNLQLAPGVNLLKIDAEGMRSADGTTTGTYTATVQLGSSSTPLTVNGPVTCIAVDGADASLIYPISGIMGTQLPGSLENALAVQVSVHQGTDGEGDMVGVSLPMPTGVFDGCAPAGTPFPFEGTIDAGTG</sequence>
<evidence type="ECO:0000313" key="3">
    <source>
        <dbReference type="Proteomes" id="UP001500839"/>
    </source>
</evidence>
<dbReference type="Proteomes" id="UP001500839">
    <property type="component" value="Unassembled WGS sequence"/>
</dbReference>
<name>A0ABP9C7J4_9ACTN</name>
<organism evidence="2 3">
    <name type="scientific">Tomitella cavernea</name>
    <dbReference type="NCBI Taxonomy" id="1387982"/>
    <lineage>
        <taxon>Bacteria</taxon>
        <taxon>Bacillati</taxon>
        <taxon>Actinomycetota</taxon>
        <taxon>Actinomycetes</taxon>
        <taxon>Mycobacteriales</taxon>
        <taxon>Tomitella</taxon>
    </lineage>
</organism>
<dbReference type="EMBL" id="BAABKQ010000001">
    <property type="protein sequence ID" value="GAA4804049.1"/>
    <property type="molecule type" value="Genomic_DNA"/>
</dbReference>